<evidence type="ECO:0000256" key="1">
    <source>
        <dbReference type="SAM" id="Phobius"/>
    </source>
</evidence>
<comment type="caution">
    <text evidence="2">The sequence shown here is derived from an EMBL/GenBank/DDBJ whole genome shotgun (WGS) entry which is preliminary data.</text>
</comment>
<keyword evidence="1" id="KW-0812">Transmembrane</keyword>
<dbReference type="EMBL" id="JAFEMO010000003">
    <property type="protein sequence ID" value="KAH7573695.1"/>
    <property type="molecule type" value="Genomic_DNA"/>
</dbReference>
<evidence type="ECO:0000313" key="3">
    <source>
        <dbReference type="Proteomes" id="UP000827721"/>
    </source>
</evidence>
<reference evidence="2 3" key="1">
    <citation type="submission" date="2021-02" db="EMBL/GenBank/DDBJ databases">
        <title>Plant Genome Project.</title>
        <authorList>
            <person name="Zhang R.-G."/>
        </authorList>
    </citation>
    <scope>NUCLEOTIDE SEQUENCE [LARGE SCALE GENOMIC DNA]</scope>
    <source>
        <tissue evidence="2">Leaves</tissue>
    </source>
</reference>
<evidence type="ECO:0000313" key="2">
    <source>
        <dbReference type="EMBL" id="KAH7573695.1"/>
    </source>
</evidence>
<keyword evidence="1" id="KW-1133">Transmembrane helix</keyword>
<name>A0ABQ8IAM0_9ROSI</name>
<keyword evidence="3" id="KW-1185">Reference proteome</keyword>
<protein>
    <submittedName>
        <fullName evidence="2">Uncharacterized protein</fullName>
    </submittedName>
</protein>
<sequence length="76" mass="8576">MWKIPLEAEELAIIEVSQENSISLKSMVLTGGFEAINVKFLINMRQRGSRRLELLGNMVYVLSLAMLFLVLLLLAP</sequence>
<proteinExistence type="predicted"/>
<accession>A0ABQ8IAM0</accession>
<feature type="transmembrane region" description="Helical" evidence="1">
    <location>
        <begin position="54"/>
        <end position="75"/>
    </location>
</feature>
<keyword evidence="1" id="KW-0472">Membrane</keyword>
<organism evidence="2 3">
    <name type="scientific">Xanthoceras sorbifolium</name>
    <dbReference type="NCBI Taxonomy" id="99658"/>
    <lineage>
        <taxon>Eukaryota</taxon>
        <taxon>Viridiplantae</taxon>
        <taxon>Streptophyta</taxon>
        <taxon>Embryophyta</taxon>
        <taxon>Tracheophyta</taxon>
        <taxon>Spermatophyta</taxon>
        <taxon>Magnoliopsida</taxon>
        <taxon>eudicotyledons</taxon>
        <taxon>Gunneridae</taxon>
        <taxon>Pentapetalae</taxon>
        <taxon>rosids</taxon>
        <taxon>malvids</taxon>
        <taxon>Sapindales</taxon>
        <taxon>Sapindaceae</taxon>
        <taxon>Xanthoceroideae</taxon>
        <taxon>Xanthoceras</taxon>
    </lineage>
</organism>
<dbReference type="Proteomes" id="UP000827721">
    <property type="component" value="Unassembled WGS sequence"/>
</dbReference>
<gene>
    <name evidence="2" type="ORF">JRO89_XS03G0194700</name>
</gene>